<reference evidence="3" key="1">
    <citation type="submission" date="2021-07" db="EMBL/GenBank/DDBJ databases">
        <title>Shinella sp. nov., a novel member of the genus Shinella from water.</title>
        <authorList>
            <person name="Deng Y."/>
        </authorList>
    </citation>
    <scope>NUCLEOTIDE SEQUENCE</scope>
    <source>
        <strain evidence="3">CPCC 100929</strain>
    </source>
</reference>
<proteinExistence type="predicted"/>
<name>A0ABT1R5M1_9HYPH</name>
<dbReference type="Proteomes" id="UP000996601">
    <property type="component" value="Unassembled WGS sequence"/>
</dbReference>
<dbReference type="InterPro" id="IPR015168">
    <property type="entry name" value="SsuA/THI5"/>
</dbReference>
<protein>
    <submittedName>
        <fullName evidence="3">ABC transporter substrate-binding protein</fullName>
    </submittedName>
</protein>
<feature type="domain" description="SsuA/THI5-like" evidence="2">
    <location>
        <begin position="58"/>
        <end position="200"/>
    </location>
</feature>
<dbReference type="PANTHER" id="PTHR30024">
    <property type="entry name" value="ALIPHATIC SULFONATES-BINDING PROTEIN-RELATED"/>
    <property type="match status" value="1"/>
</dbReference>
<dbReference type="PROSITE" id="PS51318">
    <property type="entry name" value="TAT"/>
    <property type="match status" value="1"/>
</dbReference>
<comment type="caution">
    <text evidence="3">The sequence shown here is derived from an EMBL/GenBank/DDBJ whole genome shotgun (WGS) entry which is preliminary data.</text>
</comment>
<dbReference type="EMBL" id="WHSB02000003">
    <property type="protein sequence ID" value="MCQ4630479.1"/>
    <property type="molecule type" value="Genomic_DNA"/>
</dbReference>
<organism evidence="3 4">
    <name type="scientific">Shinella lacus</name>
    <dbReference type="NCBI Taxonomy" id="2654216"/>
    <lineage>
        <taxon>Bacteria</taxon>
        <taxon>Pseudomonadati</taxon>
        <taxon>Pseudomonadota</taxon>
        <taxon>Alphaproteobacteria</taxon>
        <taxon>Hyphomicrobiales</taxon>
        <taxon>Rhizobiaceae</taxon>
        <taxon>Shinella</taxon>
    </lineage>
</organism>
<dbReference type="InterPro" id="IPR006311">
    <property type="entry name" value="TAT_signal"/>
</dbReference>
<gene>
    <name evidence="3" type="ORF">GB927_010550</name>
</gene>
<evidence type="ECO:0000313" key="3">
    <source>
        <dbReference type="EMBL" id="MCQ4630479.1"/>
    </source>
</evidence>
<sequence length="343" mass="36616">MKQESYTISRRNFLAGAAGLAGGMLVARVGWAQSGFSGHVNIATASSNLATTMQTLLQQGGFLKRFGLTADLTFVQDGNKLMGSVLAGDIDLCPLSGFSQLFPAVSKGAAVKLVNGSVRYGQQAIFSKNPDVKSIADLRGKSIGIGAIGAQLHQVTLALLLKNGVDPDEVTFANVGSSADVFRAIVAGVVDAGSSQIDNIPIAEEKGVHIVEGGRMWIDLKEFPFQGGYASDDAITSKRELLVHTLAAYAALFRHVSSPDSLEAFKEARRTALSGTGADFDAASEFQWKFMQENQPFANDLEITPEGVDYVQDLNIRVKVQQEKLPFDKTVDMSLAAEAIKLL</sequence>
<evidence type="ECO:0000259" key="2">
    <source>
        <dbReference type="Pfam" id="PF09084"/>
    </source>
</evidence>
<dbReference type="Gene3D" id="3.40.190.10">
    <property type="entry name" value="Periplasmic binding protein-like II"/>
    <property type="match status" value="2"/>
</dbReference>
<accession>A0ABT1R5M1</accession>
<feature type="transmembrane region" description="Helical" evidence="1">
    <location>
        <begin position="12"/>
        <end position="31"/>
    </location>
</feature>
<keyword evidence="1" id="KW-1133">Transmembrane helix</keyword>
<evidence type="ECO:0000256" key="1">
    <source>
        <dbReference type="SAM" id="Phobius"/>
    </source>
</evidence>
<keyword evidence="1" id="KW-0472">Membrane</keyword>
<evidence type="ECO:0000313" key="4">
    <source>
        <dbReference type="Proteomes" id="UP000996601"/>
    </source>
</evidence>
<keyword evidence="1" id="KW-0812">Transmembrane</keyword>
<dbReference type="SUPFAM" id="SSF53850">
    <property type="entry name" value="Periplasmic binding protein-like II"/>
    <property type="match status" value="1"/>
</dbReference>
<dbReference type="RefSeq" id="WP_256116752.1">
    <property type="nucleotide sequence ID" value="NZ_WHSB02000003.1"/>
</dbReference>
<dbReference type="Pfam" id="PF09084">
    <property type="entry name" value="NMT1"/>
    <property type="match status" value="1"/>
</dbReference>
<keyword evidence="4" id="KW-1185">Reference proteome</keyword>